<evidence type="ECO:0000256" key="1">
    <source>
        <dbReference type="SAM" id="MobiDB-lite"/>
    </source>
</evidence>
<organism evidence="2 3">
    <name type="scientific">Micromonospora olivasterospora</name>
    <dbReference type="NCBI Taxonomy" id="1880"/>
    <lineage>
        <taxon>Bacteria</taxon>
        <taxon>Bacillati</taxon>
        <taxon>Actinomycetota</taxon>
        <taxon>Actinomycetes</taxon>
        <taxon>Micromonosporales</taxon>
        <taxon>Micromonosporaceae</taxon>
        <taxon>Micromonospora</taxon>
    </lineage>
</organism>
<proteinExistence type="predicted"/>
<dbReference type="Proteomes" id="UP000319825">
    <property type="component" value="Unassembled WGS sequence"/>
</dbReference>
<sequence length="108" mass="12614">MTESRRRLDRSAGPDEADREDREREWLHGLVSDVWQTRLDFYRELIDKVADDRYPSPTMLDMIEQGVPPELYPDYVAALVGKVYDSKYPSPTLLARLRRLTAVPNPQH</sequence>
<reference evidence="2 3" key="1">
    <citation type="submission" date="2019-07" db="EMBL/GenBank/DDBJ databases">
        <title>R&amp;d 2014.</title>
        <authorList>
            <person name="Klenk H.-P."/>
        </authorList>
    </citation>
    <scope>NUCLEOTIDE SEQUENCE [LARGE SCALE GENOMIC DNA]</scope>
    <source>
        <strain evidence="2 3">DSM 43868</strain>
    </source>
</reference>
<dbReference type="EMBL" id="VLKE01000001">
    <property type="protein sequence ID" value="TWH69073.1"/>
    <property type="molecule type" value="Genomic_DNA"/>
</dbReference>
<protein>
    <submittedName>
        <fullName evidence="2">Uncharacterized protein</fullName>
    </submittedName>
</protein>
<gene>
    <name evidence="2" type="ORF">JD77_04075</name>
</gene>
<dbReference type="OrthoDB" id="3579108at2"/>
<keyword evidence="3" id="KW-1185">Reference proteome</keyword>
<feature type="region of interest" description="Disordered" evidence="1">
    <location>
        <begin position="1"/>
        <end position="23"/>
    </location>
</feature>
<accession>A0A562IEE3</accession>
<feature type="compositionally biased region" description="Basic and acidic residues" evidence="1">
    <location>
        <begin position="1"/>
        <end position="13"/>
    </location>
</feature>
<name>A0A562IEE3_MICOL</name>
<dbReference type="AlphaFoldDB" id="A0A562IEE3"/>
<evidence type="ECO:0000313" key="3">
    <source>
        <dbReference type="Proteomes" id="UP000319825"/>
    </source>
</evidence>
<comment type="caution">
    <text evidence="2">The sequence shown here is derived from an EMBL/GenBank/DDBJ whole genome shotgun (WGS) entry which is preliminary data.</text>
</comment>
<dbReference type="RefSeq" id="WP_145775726.1">
    <property type="nucleotide sequence ID" value="NZ_BAAATQ010000097.1"/>
</dbReference>
<evidence type="ECO:0000313" key="2">
    <source>
        <dbReference type="EMBL" id="TWH69073.1"/>
    </source>
</evidence>